<dbReference type="Pfam" id="PF00076">
    <property type="entry name" value="RRM_1"/>
    <property type="match status" value="2"/>
</dbReference>
<protein>
    <recommendedName>
        <fullName evidence="4">RRM domain-containing protein</fullName>
    </recommendedName>
</protein>
<feature type="domain" description="RRM" evidence="4">
    <location>
        <begin position="197"/>
        <end position="274"/>
    </location>
</feature>
<dbReference type="GO" id="GO:0005634">
    <property type="term" value="C:nucleus"/>
    <property type="evidence" value="ECO:0007669"/>
    <property type="project" value="TreeGrafter"/>
</dbReference>
<dbReference type="Proteomes" id="UP001153737">
    <property type="component" value="Chromosome 6"/>
</dbReference>
<accession>A0A9P0DN26</accession>
<evidence type="ECO:0000259" key="4">
    <source>
        <dbReference type="PROSITE" id="PS50102"/>
    </source>
</evidence>
<name>A0A9P0DN26_PHACE</name>
<dbReference type="PANTHER" id="PTHR23003">
    <property type="entry name" value="RNA RECOGNITION MOTIF RRM DOMAIN CONTAINING PROTEIN"/>
    <property type="match status" value="1"/>
</dbReference>
<feature type="domain" description="RRM" evidence="4">
    <location>
        <begin position="45"/>
        <end position="127"/>
    </location>
</feature>
<sequence length="432" mass="47385">MDITLNQLRGRLREINSRFDAEGENGRDRSLDRGREPRCMRPSPNRVYVANIPYEFRWQDLKDLFRTNVGEVAFVEMFVDDRDNPKGSGIVEFTDFLSVGKCLTAMRGYEVKCGQSSRQLVVRSDEGNVRDKHGNIIRGNDKGGNNMNRKMDRNINNDFSMNNIAPLLPRDDINWGNTYGLSPQFLQSLNIEPPLTTRVFVANLEYNVNEKKIREIFRLAGKIVDLELSYDKEGKSRGFGIVEFDHPVEAVQAVSMLHGQHLYDRKMSVKLDRANEHLKLPDGLRAVGMGLGANGEPLRNVSLNLSSNSSAATESGGGILENLESDPLELASALSGLSKLTALTNKTSSLPALSRSLLGGSLSDITSLASLVGQTSAPPPRPFVAPTAPAADRLRAFSEAHDNARRLFGRGVGGGPSMAGGSDRSRFSNAGH</sequence>
<dbReference type="SMART" id="SM00360">
    <property type="entry name" value="RRM"/>
    <property type="match status" value="2"/>
</dbReference>
<keyword evidence="1 2" id="KW-0694">RNA-binding</keyword>
<dbReference type="InterPro" id="IPR035979">
    <property type="entry name" value="RBD_domain_sf"/>
</dbReference>
<organism evidence="5 6">
    <name type="scientific">Phaedon cochleariae</name>
    <name type="common">Mustard beetle</name>
    <dbReference type="NCBI Taxonomy" id="80249"/>
    <lineage>
        <taxon>Eukaryota</taxon>
        <taxon>Metazoa</taxon>
        <taxon>Ecdysozoa</taxon>
        <taxon>Arthropoda</taxon>
        <taxon>Hexapoda</taxon>
        <taxon>Insecta</taxon>
        <taxon>Pterygota</taxon>
        <taxon>Neoptera</taxon>
        <taxon>Endopterygota</taxon>
        <taxon>Coleoptera</taxon>
        <taxon>Polyphaga</taxon>
        <taxon>Cucujiformia</taxon>
        <taxon>Chrysomeloidea</taxon>
        <taxon>Chrysomelidae</taxon>
        <taxon>Chrysomelinae</taxon>
        <taxon>Chrysomelini</taxon>
        <taxon>Phaedon</taxon>
    </lineage>
</organism>
<gene>
    <name evidence="5" type="ORF">PHAECO_LOCUS10192</name>
</gene>
<dbReference type="PANTHER" id="PTHR23003:SF3">
    <property type="entry name" value="FI21236P1-RELATED"/>
    <property type="match status" value="1"/>
</dbReference>
<evidence type="ECO:0000313" key="6">
    <source>
        <dbReference type="Proteomes" id="UP001153737"/>
    </source>
</evidence>
<proteinExistence type="predicted"/>
<dbReference type="GO" id="GO:0003729">
    <property type="term" value="F:mRNA binding"/>
    <property type="evidence" value="ECO:0007669"/>
    <property type="project" value="TreeGrafter"/>
</dbReference>
<dbReference type="GO" id="GO:0005737">
    <property type="term" value="C:cytoplasm"/>
    <property type="evidence" value="ECO:0007669"/>
    <property type="project" value="TreeGrafter"/>
</dbReference>
<dbReference type="EMBL" id="OU896712">
    <property type="protein sequence ID" value="CAH1173787.1"/>
    <property type="molecule type" value="Genomic_DNA"/>
</dbReference>
<evidence type="ECO:0000256" key="2">
    <source>
        <dbReference type="PROSITE-ProRule" id="PRU00176"/>
    </source>
</evidence>
<keyword evidence="6" id="KW-1185">Reference proteome</keyword>
<dbReference type="PROSITE" id="PS50102">
    <property type="entry name" value="RRM"/>
    <property type="match status" value="2"/>
</dbReference>
<reference evidence="5" key="2">
    <citation type="submission" date="2022-10" db="EMBL/GenBank/DDBJ databases">
        <authorList>
            <consortium name="ENA_rothamsted_submissions"/>
            <consortium name="culmorum"/>
            <person name="King R."/>
        </authorList>
    </citation>
    <scope>NUCLEOTIDE SEQUENCE</scope>
</reference>
<evidence type="ECO:0000256" key="1">
    <source>
        <dbReference type="ARBA" id="ARBA00022884"/>
    </source>
</evidence>
<dbReference type="InterPro" id="IPR012677">
    <property type="entry name" value="Nucleotide-bd_a/b_plait_sf"/>
</dbReference>
<dbReference type="Gene3D" id="3.30.70.330">
    <property type="match status" value="2"/>
</dbReference>
<dbReference type="GO" id="GO:1990904">
    <property type="term" value="C:ribonucleoprotein complex"/>
    <property type="evidence" value="ECO:0007669"/>
    <property type="project" value="TreeGrafter"/>
</dbReference>
<dbReference type="SUPFAM" id="SSF54928">
    <property type="entry name" value="RNA-binding domain, RBD"/>
    <property type="match status" value="2"/>
</dbReference>
<dbReference type="InterPro" id="IPR050374">
    <property type="entry name" value="RRT5_SRSF_SR"/>
</dbReference>
<evidence type="ECO:0000256" key="3">
    <source>
        <dbReference type="SAM" id="MobiDB-lite"/>
    </source>
</evidence>
<feature type="compositionally biased region" description="Basic and acidic residues" evidence="3">
    <location>
        <begin position="21"/>
        <end position="39"/>
    </location>
</feature>
<dbReference type="InterPro" id="IPR000504">
    <property type="entry name" value="RRM_dom"/>
</dbReference>
<evidence type="ECO:0000313" key="5">
    <source>
        <dbReference type="EMBL" id="CAH1173787.1"/>
    </source>
</evidence>
<dbReference type="AlphaFoldDB" id="A0A9P0DN26"/>
<feature type="region of interest" description="Disordered" evidence="3">
    <location>
        <begin position="407"/>
        <end position="432"/>
    </location>
</feature>
<feature type="region of interest" description="Disordered" evidence="3">
    <location>
        <begin position="21"/>
        <end position="40"/>
    </location>
</feature>
<reference evidence="5" key="1">
    <citation type="submission" date="2022-01" db="EMBL/GenBank/DDBJ databases">
        <authorList>
            <person name="King R."/>
        </authorList>
    </citation>
    <scope>NUCLEOTIDE SEQUENCE</scope>
</reference>
<dbReference type="OrthoDB" id="610462at2759"/>